<comment type="caution">
    <text evidence="2">The sequence shown here is derived from an EMBL/GenBank/DDBJ whole genome shotgun (WGS) entry which is preliminary data.</text>
</comment>
<dbReference type="Proteomes" id="UP000034751">
    <property type="component" value="Unassembled WGS sequence"/>
</dbReference>
<organism evidence="2 3">
    <name type="scientific">Candidatus Nomurabacteria bacterium GW2011_GWB1_43_7</name>
    <dbReference type="NCBI Taxonomy" id="1618747"/>
    <lineage>
        <taxon>Bacteria</taxon>
        <taxon>Candidatus Nomuraibacteriota</taxon>
    </lineage>
</organism>
<reference evidence="2 3" key="1">
    <citation type="journal article" date="2015" name="Nature">
        <title>rRNA introns, odd ribosomes, and small enigmatic genomes across a large radiation of phyla.</title>
        <authorList>
            <person name="Brown C.T."/>
            <person name="Hug L.A."/>
            <person name="Thomas B.C."/>
            <person name="Sharon I."/>
            <person name="Castelle C.J."/>
            <person name="Singh A."/>
            <person name="Wilkins M.J."/>
            <person name="Williams K.H."/>
            <person name="Banfield J.F."/>
        </authorList>
    </citation>
    <scope>NUCLEOTIDE SEQUENCE [LARGE SCALE GENOMIC DNA]</scope>
</reference>
<dbReference type="AlphaFoldDB" id="A0A0G1I678"/>
<feature type="non-terminal residue" evidence="2">
    <location>
        <position position="1"/>
    </location>
</feature>
<name>A0A0G1I678_9BACT</name>
<accession>A0A0G1I678</accession>
<proteinExistence type="predicted"/>
<feature type="compositionally biased region" description="Basic and acidic residues" evidence="1">
    <location>
        <begin position="1"/>
        <end position="11"/>
    </location>
</feature>
<gene>
    <name evidence="2" type="ORF">UW02_C0025G0010</name>
</gene>
<feature type="region of interest" description="Disordered" evidence="1">
    <location>
        <begin position="1"/>
        <end position="29"/>
    </location>
</feature>
<sequence>GRADDERNERQRKPRAGKGNIIRITKVKI</sequence>
<dbReference type="STRING" id="1618747.UW02_C0025G0010"/>
<dbReference type="EMBL" id="LCGS01000025">
    <property type="protein sequence ID" value="KKT18659.1"/>
    <property type="molecule type" value="Genomic_DNA"/>
</dbReference>
<evidence type="ECO:0000313" key="2">
    <source>
        <dbReference type="EMBL" id="KKT18659.1"/>
    </source>
</evidence>
<protein>
    <submittedName>
        <fullName evidence="2">Uncharacterized protein</fullName>
    </submittedName>
</protein>
<evidence type="ECO:0000313" key="3">
    <source>
        <dbReference type="Proteomes" id="UP000034751"/>
    </source>
</evidence>
<evidence type="ECO:0000256" key="1">
    <source>
        <dbReference type="SAM" id="MobiDB-lite"/>
    </source>
</evidence>